<dbReference type="Pfam" id="PF19279">
    <property type="entry name" value="YegS_C"/>
    <property type="match status" value="1"/>
</dbReference>
<evidence type="ECO:0000256" key="1">
    <source>
        <dbReference type="ARBA" id="ARBA00001946"/>
    </source>
</evidence>
<keyword evidence="5 10" id="KW-0418">Kinase</keyword>
<evidence type="ECO:0000256" key="6">
    <source>
        <dbReference type="ARBA" id="ARBA00022840"/>
    </source>
</evidence>
<keyword evidence="7" id="KW-0443">Lipid metabolism</keyword>
<evidence type="ECO:0000313" key="10">
    <source>
        <dbReference type="EMBL" id="SFF02498.1"/>
    </source>
</evidence>
<dbReference type="OrthoDB" id="142078at2"/>
<organism evidence="10 11">
    <name type="scientific">Flavimobilis marinus</name>
    <dbReference type="NCBI Taxonomy" id="285351"/>
    <lineage>
        <taxon>Bacteria</taxon>
        <taxon>Bacillati</taxon>
        <taxon>Actinomycetota</taxon>
        <taxon>Actinomycetes</taxon>
        <taxon>Micrococcales</taxon>
        <taxon>Jonesiaceae</taxon>
        <taxon>Flavimobilis</taxon>
    </lineage>
</organism>
<keyword evidence="3" id="KW-0808">Transferase</keyword>
<name>A0A1I2FCL8_9MICO</name>
<dbReference type="InterPro" id="IPR050187">
    <property type="entry name" value="Lipid_Phosphate_FormReg"/>
</dbReference>
<keyword evidence="7" id="KW-0444">Lipid biosynthesis</keyword>
<dbReference type="EMBL" id="FONZ01000002">
    <property type="protein sequence ID" value="SFF02498.1"/>
    <property type="molecule type" value="Genomic_DNA"/>
</dbReference>
<dbReference type="PANTHER" id="PTHR12358">
    <property type="entry name" value="SPHINGOSINE KINASE"/>
    <property type="match status" value="1"/>
</dbReference>
<keyword evidence="6" id="KW-0067">ATP-binding</keyword>
<keyword evidence="7" id="KW-0594">Phospholipid biosynthesis</keyword>
<dbReference type="Proteomes" id="UP000198520">
    <property type="component" value="Unassembled WGS sequence"/>
</dbReference>
<evidence type="ECO:0000256" key="8">
    <source>
        <dbReference type="ARBA" id="ARBA00023264"/>
    </source>
</evidence>
<dbReference type="InterPro" id="IPR016064">
    <property type="entry name" value="NAD/diacylglycerol_kinase_sf"/>
</dbReference>
<evidence type="ECO:0000256" key="4">
    <source>
        <dbReference type="ARBA" id="ARBA00022741"/>
    </source>
</evidence>
<proteinExistence type="inferred from homology"/>
<accession>A0A1I2FCL8</accession>
<keyword evidence="8" id="KW-1208">Phospholipid metabolism</keyword>
<dbReference type="PROSITE" id="PS50146">
    <property type="entry name" value="DAGK"/>
    <property type="match status" value="1"/>
</dbReference>
<evidence type="ECO:0000313" key="11">
    <source>
        <dbReference type="Proteomes" id="UP000198520"/>
    </source>
</evidence>
<dbReference type="Pfam" id="PF00781">
    <property type="entry name" value="DAGK_cat"/>
    <property type="match status" value="1"/>
</dbReference>
<gene>
    <name evidence="10" type="ORF">SAMN04488035_1225</name>
</gene>
<dbReference type="SMART" id="SM00046">
    <property type="entry name" value="DAGKc"/>
    <property type="match status" value="1"/>
</dbReference>
<dbReference type="Gene3D" id="3.40.50.10330">
    <property type="entry name" value="Probable inorganic polyphosphate/atp-NAD kinase, domain 1"/>
    <property type="match status" value="1"/>
</dbReference>
<dbReference type="SUPFAM" id="SSF111331">
    <property type="entry name" value="NAD kinase/diacylglycerol kinase-like"/>
    <property type="match status" value="1"/>
</dbReference>
<protein>
    <submittedName>
        <fullName evidence="10">Diacylglycerol kinase</fullName>
    </submittedName>
</protein>
<keyword evidence="4" id="KW-0547">Nucleotide-binding</keyword>
<reference evidence="11" key="1">
    <citation type="submission" date="2016-10" db="EMBL/GenBank/DDBJ databases">
        <authorList>
            <person name="Varghese N."/>
            <person name="Submissions S."/>
        </authorList>
    </citation>
    <scope>NUCLEOTIDE SEQUENCE [LARGE SCALE GENOMIC DNA]</scope>
    <source>
        <strain evidence="11">DSM 19083</strain>
    </source>
</reference>
<dbReference type="GO" id="GO:0016301">
    <property type="term" value="F:kinase activity"/>
    <property type="evidence" value="ECO:0007669"/>
    <property type="project" value="UniProtKB-KW"/>
</dbReference>
<dbReference type="GO" id="GO:0008654">
    <property type="term" value="P:phospholipid biosynthetic process"/>
    <property type="evidence" value="ECO:0007669"/>
    <property type="project" value="UniProtKB-KW"/>
</dbReference>
<dbReference type="InterPro" id="IPR045540">
    <property type="entry name" value="YegS/DAGK_C"/>
</dbReference>
<dbReference type="InterPro" id="IPR001206">
    <property type="entry name" value="Diacylglycerol_kinase_cat_dom"/>
</dbReference>
<evidence type="ECO:0000256" key="3">
    <source>
        <dbReference type="ARBA" id="ARBA00022679"/>
    </source>
</evidence>
<dbReference type="RefSeq" id="WP_093376187.1">
    <property type="nucleotide sequence ID" value="NZ_BNAN01000002.1"/>
</dbReference>
<dbReference type="InterPro" id="IPR017438">
    <property type="entry name" value="ATP-NAD_kinase_N"/>
</dbReference>
<keyword evidence="11" id="KW-1185">Reference proteome</keyword>
<dbReference type="GO" id="GO:0005524">
    <property type="term" value="F:ATP binding"/>
    <property type="evidence" value="ECO:0007669"/>
    <property type="project" value="UniProtKB-KW"/>
</dbReference>
<feature type="domain" description="DAGKc" evidence="9">
    <location>
        <begin position="7"/>
        <end position="143"/>
    </location>
</feature>
<dbReference type="STRING" id="285351.SAMN04488035_1225"/>
<evidence type="ECO:0000259" key="9">
    <source>
        <dbReference type="PROSITE" id="PS50146"/>
    </source>
</evidence>
<comment type="cofactor">
    <cofactor evidence="1">
        <name>Mg(2+)</name>
        <dbReference type="ChEBI" id="CHEBI:18420"/>
    </cofactor>
</comment>
<comment type="similarity">
    <text evidence="2">Belongs to the diacylglycerol/lipid kinase family.</text>
</comment>
<dbReference type="PANTHER" id="PTHR12358:SF54">
    <property type="entry name" value="SPHINGOSINE KINASE RELATED PROTEIN"/>
    <property type="match status" value="1"/>
</dbReference>
<sequence length="311" mass="32318">MTRGGTAGRGLVGVVVNPTAAQGRGARTGARVADLLRGHGHDVLDLSGADAAQALGNARQAVIDGLVALVVVGGDGMVHLGVNAVAATGTPLGIVAAGSGNDLARTVELPLHDAADACRVIADALREGRTRPLDAVRVTGSDPMAGVWYAGVFSAGLDAAVNARANRLTWPHGHLKYLRAVIGELGVFRPYSYRVTTDDEVWESDGTLVAVANGPMFGGGIRIVPEARLDDGMLDVVLAGPLTRPQVLRLFPQLYSGRHVRSPAVRMLRSRQVTIEAGPGNPPPPAFADGEEIGALPWHLRVHAGAVRLLV</sequence>
<dbReference type="AlphaFoldDB" id="A0A1I2FCL8"/>
<evidence type="ECO:0000256" key="5">
    <source>
        <dbReference type="ARBA" id="ARBA00022777"/>
    </source>
</evidence>
<evidence type="ECO:0000256" key="2">
    <source>
        <dbReference type="ARBA" id="ARBA00005983"/>
    </source>
</evidence>
<evidence type="ECO:0000256" key="7">
    <source>
        <dbReference type="ARBA" id="ARBA00023209"/>
    </source>
</evidence>
<dbReference type="Gene3D" id="2.60.200.40">
    <property type="match status" value="1"/>
</dbReference>